<reference evidence="1 2" key="1">
    <citation type="submission" date="2019-03" db="EMBL/GenBank/DDBJ databases">
        <title>Genomic Encyclopedia of Archaeal and Bacterial Type Strains, Phase II (KMG-II): from individual species to whole genera.</title>
        <authorList>
            <person name="Goeker M."/>
        </authorList>
    </citation>
    <scope>NUCLEOTIDE SEQUENCE [LARGE SCALE GENOMIC DNA]</scope>
    <source>
        <strain evidence="1 2">DSM 19035</strain>
    </source>
</reference>
<gene>
    <name evidence="1" type="ORF">ATK78_3067</name>
</gene>
<dbReference type="EMBL" id="SNYC01000005">
    <property type="protein sequence ID" value="TDQ08551.1"/>
    <property type="molecule type" value="Genomic_DNA"/>
</dbReference>
<sequence length="33" mass="4075">MLFIVKNFQKPFSARIERIEHVEEREELSRENV</sequence>
<dbReference type="AlphaFoldDB" id="A0A4R6SW03"/>
<protein>
    <submittedName>
        <fullName evidence="1">Uncharacterized protein</fullName>
    </submittedName>
</protein>
<name>A0A4R6SW03_9SPHI</name>
<accession>A0A4R6SW03</accession>
<evidence type="ECO:0000313" key="1">
    <source>
        <dbReference type="EMBL" id="TDQ08551.1"/>
    </source>
</evidence>
<proteinExistence type="predicted"/>
<keyword evidence="2" id="KW-1185">Reference proteome</keyword>
<organism evidence="1 2">
    <name type="scientific">Pedobacter metabolipauper</name>
    <dbReference type="NCBI Taxonomy" id="425513"/>
    <lineage>
        <taxon>Bacteria</taxon>
        <taxon>Pseudomonadati</taxon>
        <taxon>Bacteroidota</taxon>
        <taxon>Sphingobacteriia</taxon>
        <taxon>Sphingobacteriales</taxon>
        <taxon>Sphingobacteriaceae</taxon>
        <taxon>Pedobacter</taxon>
    </lineage>
</organism>
<dbReference type="Proteomes" id="UP000295620">
    <property type="component" value="Unassembled WGS sequence"/>
</dbReference>
<comment type="caution">
    <text evidence="1">The sequence shown here is derived from an EMBL/GenBank/DDBJ whole genome shotgun (WGS) entry which is preliminary data.</text>
</comment>
<evidence type="ECO:0000313" key="2">
    <source>
        <dbReference type="Proteomes" id="UP000295620"/>
    </source>
</evidence>